<dbReference type="SUPFAM" id="SSF53187">
    <property type="entry name" value="Zn-dependent exopeptidases"/>
    <property type="match status" value="1"/>
</dbReference>
<dbReference type="STRING" id="667725.A0A0L0FU80"/>
<dbReference type="Gene3D" id="3.40.220.10">
    <property type="entry name" value="Leucine Aminopeptidase, subunit E, domain 1"/>
    <property type="match status" value="1"/>
</dbReference>
<evidence type="ECO:0000256" key="1">
    <source>
        <dbReference type="ARBA" id="ARBA00009528"/>
    </source>
</evidence>
<feature type="region of interest" description="Disordered" evidence="5">
    <location>
        <begin position="54"/>
        <end position="169"/>
    </location>
</feature>
<dbReference type="OrthoDB" id="412814at2759"/>
<evidence type="ECO:0000313" key="8">
    <source>
        <dbReference type="Proteomes" id="UP000054560"/>
    </source>
</evidence>
<protein>
    <recommendedName>
        <fullName evidence="6">Cytosol aminopeptidase domain-containing protein</fullName>
    </recommendedName>
</protein>
<dbReference type="GO" id="GO:0070006">
    <property type="term" value="F:metalloaminopeptidase activity"/>
    <property type="evidence" value="ECO:0007669"/>
    <property type="project" value="InterPro"/>
</dbReference>
<keyword evidence="8" id="KW-1185">Reference proteome</keyword>
<dbReference type="PROSITE" id="PS00631">
    <property type="entry name" value="CYTOSOL_AP"/>
    <property type="match status" value="1"/>
</dbReference>
<evidence type="ECO:0000256" key="5">
    <source>
        <dbReference type="SAM" id="MobiDB-lite"/>
    </source>
</evidence>
<keyword evidence="2" id="KW-0031">Aminopeptidase</keyword>
<dbReference type="PANTHER" id="PTHR11963">
    <property type="entry name" value="LEUCINE AMINOPEPTIDASE-RELATED"/>
    <property type="match status" value="1"/>
</dbReference>
<evidence type="ECO:0000256" key="2">
    <source>
        <dbReference type="ARBA" id="ARBA00022438"/>
    </source>
</evidence>
<dbReference type="Gene3D" id="3.40.630.10">
    <property type="entry name" value="Zn peptidases"/>
    <property type="match status" value="1"/>
</dbReference>
<dbReference type="CDD" id="cd00433">
    <property type="entry name" value="Peptidase_M17"/>
    <property type="match status" value="1"/>
</dbReference>
<organism evidence="7 8">
    <name type="scientific">Sphaeroforma arctica JP610</name>
    <dbReference type="NCBI Taxonomy" id="667725"/>
    <lineage>
        <taxon>Eukaryota</taxon>
        <taxon>Ichthyosporea</taxon>
        <taxon>Ichthyophonida</taxon>
        <taxon>Sphaeroforma</taxon>
    </lineage>
</organism>
<evidence type="ECO:0000259" key="6">
    <source>
        <dbReference type="PROSITE" id="PS00631"/>
    </source>
</evidence>
<dbReference type="InterPro" id="IPR000819">
    <property type="entry name" value="Peptidase_M17_C"/>
</dbReference>
<comment type="similarity">
    <text evidence="1">Belongs to the peptidase M17 family.</text>
</comment>
<dbReference type="eggNOG" id="KOG2597">
    <property type="taxonomic scope" value="Eukaryota"/>
</dbReference>
<dbReference type="PRINTS" id="PR00481">
    <property type="entry name" value="LAMNOPPTDASE"/>
</dbReference>
<dbReference type="AlphaFoldDB" id="A0A0L0FU80"/>
<keyword evidence="3" id="KW-0645">Protease</keyword>
<dbReference type="PANTHER" id="PTHR11963:SF23">
    <property type="entry name" value="CYTOSOL AMINOPEPTIDASE"/>
    <property type="match status" value="1"/>
</dbReference>
<dbReference type="SUPFAM" id="SSF52949">
    <property type="entry name" value="Macro domain-like"/>
    <property type="match status" value="1"/>
</dbReference>
<dbReference type="EMBL" id="KQ242156">
    <property type="protein sequence ID" value="KNC80405.1"/>
    <property type="molecule type" value="Genomic_DNA"/>
</dbReference>
<dbReference type="Pfam" id="PF02789">
    <property type="entry name" value="Peptidase_M17_N"/>
    <property type="match status" value="1"/>
</dbReference>
<name>A0A0L0FU80_9EUKA</name>
<dbReference type="InterPro" id="IPR008283">
    <property type="entry name" value="Peptidase_M17_N"/>
</dbReference>
<gene>
    <name evidence="7" type="ORF">SARC_07234</name>
</gene>
<dbReference type="GeneID" id="25907738"/>
<evidence type="ECO:0000313" key="7">
    <source>
        <dbReference type="EMBL" id="KNC80405.1"/>
    </source>
</evidence>
<dbReference type="Proteomes" id="UP000054560">
    <property type="component" value="Unassembled WGS sequence"/>
</dbReference>
<dbReference type="RefSeq" id="XP_014154307.1">
    <property type="nucleotide sequence ID" value="XM_014298832.1"/>
</dbReference>
<dbReference type="Pfam" id="PF00883">
    <property type="entry name" value="Peptidase_M17"/>
    <property type="match status" value="1"/>
</dbReference>
<evidence type="ECO:0000256" key="3">
    <source>
        <dbReference type="ARBA" id="ARBA00022670"/>
    </source>
</evidence>
<feature type="domain" description="Cytosol aminopeptidase" evidence="6">
    <location>
        <begin position="559"/>
        <end position="566"/>
    </location>
</feature>
<dbReference type="GO" id="GO:0005737">
    <property type="term" value="C:cytoplasm"/>
    <property type="evidence" value="ECO:0007669"/>
    <property type="project" value="InterPro"/>
</dbReference>
<feature type="compositionally biased region" description="Polar residues" evidence="5">
    <location>
        <begin position="64"/>
        <end position="78"/>
    </location>
</feature>
<evidence type="ECO:0000256" key="4">
    <source>
        <dbReference type="ARBA" id="ARBA00022801"/>
    </source>
</evidence>
<dbReference type="InterPro" id="IPR043472">
    <property type="entry name" value="Macro_dom-like"/>
</dbReference>
<sequence length="725" mass="77631">MHSMPLLRISRGFAPNRSSAFRFESILRLQRAYASSLQHDDEKKLASVDSITDFASNAPLDPDTNPTIETSQMKTNNAEGVEKGVDAQEGNQTEGASVKSVKSTKKKKKADADVSSDADTKKPRGKSKKKAADSAVDEIMPKKKSKKKSAAPAKEAKDAATTEAASRNTSSGLVLGVHVLSKKQTTSTVLTKTDKGATLAPVDHFPKEDREKEGFSLALENAVRAGFNGKVGEVVLSPTPVAHGEQEYSVVAVAGLGSTSVTKKPNADFQGEGVVDAEENVRLAVAKAVKKLRTSSVGRVDVDPMNHPEAAGEGAALGLYTYDALKAEKNWARYVEVAMFRKNKTSIPVTEAAFNRGAALGEAQNIARRLMDTPANLMTPTVFVLEAQKMFASHEQDLGRLELKKKGTHWTTSKKDSRKEAKAVSFVDVRVYDFQWALDQNMGAFLSVDKGSNEPLRFLEVEYINKVPADYPPVVMVGKGVTFDSGGISIKPSAGMDLMKGDMGGAATVLGAMYGLHRLGVKGRFIACIPLCENMPGGNAVKPGDVVTARNGLTITVDNTDAEGRLILCDALHYAEEAYKPSAIMSVATLTGAIDVALGAGAAGVFCKSNKMWDCLDDSGYVTGERLWRMPTYNHYDKQMTGQVSDLINAGGRSAGACTAAAFLRNFVSPTTHYAHVDIAGVMHSPSDGKTGCASPYLSAGMQGRPTRAFVAFCKKWVEDQVQKV</sequence>
<dbReference type="GO" id="GO:0006508">
    <property type="term" value="P:proteolysis"/>
    <property type="evidence" value="ECO:0007669"/>
    <property type="project" value="UniProtKB-KW"/>
</dbReference>
<dbReference type="InterPro" id="IPR011356">
    <property type="entry name" value="Leucine_aapep/pepB"/>
</dbReference>
<keyword evidence="4" id="KW-0378">Hydrolase</keyword>
<reference evidence="7 8" key="1">
    <citation type="submission" date="2011-02" db="EMBL/GenBank/DDBJ databases">
        <title>The Genome Sequence of Sphaeroforma arctica JP610.</title>
        <authorList>
            <consortium name="The Broad Institute Genome Sequencing Platform"/>
            <person name="Russ C."/>
            <person name="Cuomo C."/>
            <person name="Young S.K."/>
            <person name="Zeng Q."/>
            <person name="Gargeya S."/>
            <person name="Alvarado L."/>
            <person name="Berlin A."/>
            <person name="Chapman S.B."/>
            <person name="Chen Z."/>
            <person name="Freedman E."/>
            <person name="Gellesch M."/>
            <person name="Goldberg J."/>
            <person name="Griggs A."/>
            <person name="Gujja S."/>
            <person name="Heilman E."/>
            <person name="Heiman D."/>
            <person name="Howarth C."/>
            <person name="Mehta T."/>
            <person name="Neiman D."/>
            <person name="Pearson M."/>
            <person name="Roberts A."/>
            <person name="Saif S."/>
            <person name="Shea T."/>
            <person name="Shenoy N."/>
            <person name="Sisk P."/>
            <person name="Stolte C."/>
            <person name="Sykes S."/>
            <person name="White J."/>
            <person name="Yandava C."/>
            <person name="Burger G."/>
            <person name="Gray M.W."/>
            <person name="Holland P.W.H."/>
            <person name="King N."/>
            <person name="Lang F.B.F."/>
            <person name="Roger A.J."/>
            <person name="Ruiz-Trillo I."/>
            <person name="Haas B."/>
            <person name="Nusbaum C."/>
            <person name="Birren B."/>
        </authorList>
    </citation>
    <scope>NUCLEOTIDE SEQUENCE [LARGE SCALE GENOMIC DNA]</scope>
    <source>
        <strain evidence="7 8">JP610</strain>
    </source>
</reference>
<accession>A0A0L0FU80</accession>
<dbReference type="GO" id="GO:0030145">
    <property type="term" value="F:manganese ion binding"/>
    <property type="evidence" value="ECO:0007669"/>
    <property type="project" value="InterPro"/>
</dbReference>
<proteinExistence type="inferred from homology"/>